<sequence length="291" mass="31652">MHQRHARIHRSTSVARVIRNLLGTSLLLGAAGSLAAGNACERIVVTGNPDYPPITWAPEQGDQALTGVAVEMLQAALADSGVTVEVLNMGSRAKALDAVESGQIDVMAGLFMSSDRLASMDYVYPPIMQVPSVFFVRRGAAFPYTGWQDLRGKQGAAQEGSRFGLSFDTYAKDNLKLQREPSGEAALRKLLNGKLDYVVLERYQGLALAQQMRVDEQLDTLEGSFINAPLYFAISHNSVCNSPALRSALAIGMQEQAQRGESRRLLDKYRGIWAAPFTPAVEPATEIPLEE</sequence>
<accession>A0A0F9SQL8</accession>
<dbReference type="AlphaFoldDB" id="A0A0F9SQL8"/>
<evidence type="ECO:0000256" key="1">
    <source>
        <dbReference type="ARBA" id="ARBA00022729"/>
    </source>
</evidence>
<dbReference type="SUPFAM" id="SSF53850">
    <property type="entry name" value="Periplasmic binding protein-like II"/>
    <property type="match status" value="1"/>
</dbReference>
<dbReference type="EMBL" id="LAZR01000430">
    <property type="protein sequence ID" value="KKN69219.1"/>
    <property type="molecule type" value="Genomic_DNA"/>
</dbReference>
<protein>
    <recommendedName>
        <fullName evidence="2">Solute-binding protein family 3/N-terminal domain-containing protein</fullName>
    </recommendedName>
</protein>
<dbReference type="SMART" id="SM00062">
    <property type="entry name" value="PBPb"/>
    <property type="match status" value="1"/>
</dbReference>
<evidence type="ECO:0000313" key="3">
    <source>
        <dbReference type="EMBL" id="KKN69219.1"/>
    </source>
</evidence>
<name>A0A0F9SQL8_9ZZZZ</name>
<reference evidence="3" key="1">
    <citation type="journal article" date="2015" name="Nature">
        <title>Complex archaea that bridge the gap between prokaryotes and eukaryotes.</title>
        <authorList>
            <person name="Spang A."/>
            <person name="Saw J.H."/>
            <person name="Jorgensen S.L."/>
            <person name="Zaremba-Niedzwiedzka K."/>
            <person name="Martijn J."/>
            <person name="Lind A.E."/>
            <person name="van Eijk R."/>
            <person name="Schleper C."/>
            <person name="Guy L."/>
            <person name="Ettema T.J."/>
        </authorList>
    </citation>
    <scope>NUCLEOTIDE SEQUENCE</scope>
</reference>
<evidence type="ECO:0000259" key="2">
    <source>
        <dbReference type="SMART" id="SM00062"/>
    </source>
</evidence>
<gene>
    <name evidence="3" type="ORF">LCGC14_0443080</name>
</gene>
<keyword evidence="1" id="KW-0732">Signal</keyword>
<dbReference type="Gene3D" id="3.40.190.10">
    <property type="entry name" value="Periplasmic binding protein-like II"/>
    <property type="match status" value="2"/>
</dbReference>
<comment type="caution">
    <text evidence="3">The sequence shown here is derived from an EMBL/GenBank/DDBJ whole genome shotgun (WGS) entry which is preliminary data.</text>
</comment>
<organism evidence="3">
    <name type="scientific">marine sediment metagenome</name>
    <dbReference type="NCBI Taxonomy" id="412755"/>
    <lineage>
        <taxon>unclassified sequences</taxon>
        <taxon>metagenomes</taxon>
        <taxon>ecological metagenomes</taxon>
    </lineage>
</organism>
<dbReference type="InterPro" id="IPR001638">
    <property type="entry name" value="Solute-binding_3/MltF_N"/>
</dbReference>
<dbReference type="PANTHER" id="PTHR35936">
    <property type="entry name" value="MEMBRANE-BOUND LYTIC MUREIN TRANSGLYCOSYLASE F"/>
    <property type="match status" value="1"/>
</dbReference>
<feature type="domain" description="Solute-binding protein family 3/N-terminal" evidence="2">
    <location>
        <begin position="42"/>
        <end position="273"/>
    </location>
</feature>
<dbReference type="Pfam" id="PF00497">
    <property type="entry name" value="SBP_bac_3"/>
    <property type="match status" value="1"/>
</dbReference>
<proteinExistence type="predicted"/>
<dbReference type="PANTHER" id="PTHR35936:SF6">
    <property type="entry name" value="AMINO ACID ABC TRANSPORTER SUBSTRATE-BINDING PAAT FAMILY PROTEIN"/>
    <property type="match status" value="1"/>
</dbReference>